<reference evidence="2" key="1">
    <citation type="submission" date="2023-05" db="EMBL/GenBank/DDBJ databases">
        <title>Nepenthes gracilis genome sequencing.</title>
        <authorList>
            <person name="Fukushima K."/>
        </authorList>
    </citation>
    <scope>NUCLEOTIDE SEQUENCE</scope>
    <source>
        <strain evidence="2">SING2019-196</strain>
    </source>
</reference>
<feature type="region of interest" description="Disordered" evidence="1">
    <location>
        <begin position="1"/>
        <end position="44"/>
    </location>
</feature>
<organism evidence="2 3">
    <name type="scientific">Nepenthes gracilis</name>
    <name type="common">Slender pitcher plant</name>
    <dbReference type="NCBI Taxonomy" id="150966"/>
    <lineage>
        <taxon>Eukaryota</taxon>
        <taxon>Viridiplantae</taxon>
        <taxon>Streptophyta</taxon>
        <taxon>Embryophyta</taxon>
        <taxon>Tracheophyta</taxon>
        <taxon>Spermatophyta</taxon>
        <taxon>Magnoliopsida</taxon>
        <taxon>eudicotyledons</taxon>
        <taxon>Gunneridae</taxon>
        <taxon>Pentapetalae</taxon>
        <taxon>Caryophyllales</taxon>
        <taxon>Nepenthaceae</taxon>
        <taxon>Nepenthes</taxon>
    </lineage>
</organism>
<evidence type="ECO:0000256" key="1">
    <source>
        <dbReference type="SAM" id="MobiDB-lite"/>
    </source>
</evidence>
<proteinExistence type="predicted"/>
<feature type="compositionally biased region" description="Basic and acidic residues" evidence="1">
    <location>
        <begin position="1"/>
        <end position="12"/>
    </location>
</feature>
<accession>A0AAD3P3J4</accession>
<protein>
    <submittedName>
        <fullName evidence="2">Uncharacterized protein</fullName>
    </submittedName>
</protein>
<name>A0AAD3P3J4_NEPGR</name>
<sequence>MLASHRYSEGRKLQKVGKPTKDDSFTPPGPILSDPSLNPAEDSCPIKGGVIGMGLGYYPPPPPRHFTYA</sequence>
<comment type="caution">
    <text evidence="2">The sequence shown here is derived from an EMBL/GenBank/DDBJ whole genome shotgun (WGS) entry which is preliminary data.</text>
</comment>
<dbReference type="EMBL" id="BSYO01000001">
    <property type="protein sequence ID" value="GMG98830.1"/>
    <property type="molecule type" value="Genomic_DNA"/>
</dbReference>
<evidence type="ECO:0000313" key="2">
    <source>
        <dbReference type="EMBL" id="GMG98830.1"/>
    </source>
</evidence>
<keyword evidence="3" id="KW-1185">Reference proteome</keyword>
<dbReference type="AlphaFoldDB" id="A0AAD3P3J4"/>
<gene>
    <name evidence="2" type="ORF">Nepgr_000670</name>
</gene>
<evidence type="ECO:0000313" key="3">
    <source>
        <dbReference type="Proteomes" id="UP001279734"/>
    </source>
</evidence>
<dbReference type="Proteomes" id="UP001279734">
    <property type="component" value="Unassembled WGS sequence"/>
</dbReference>